<organism evidence="2 3">
    <name type="scientific">Kineococcus radiotolerans (strain ATCC BAA-149 / DSM 14245 / SRS30216)</name>
    <dbReference type="NCBI Taxonomy" id="266940"/>
    <lineage>
        <taxon>Bacteria</taxon>
        <taxon>Bacillati</taxon>
        <taxon>Actinomycetota</taxon>
        <taxon>Actinomycetes</taxon>
        <taxon>Kineosporiales</taxon>
        <taxon>Kineosporiaceae</taxon>
        <taxon>Kineococcus</taxon>
    </lineage>
</organism>
<keyword evidence="3" id="KW-1185">Reference proteome</keyword>
<dbReference type="KEGG" id="kra:Krad_2168"/>
<reference evidence="3" key="1">
    <citation type="journal article" date="2008" name="PLoS ONE">
        <title>Survival in nuclear waste, extreme resistance, and potential applications gleaned from the genome sequence of Kineococcus radiotolerans SRS30216.</title>
        <authorList>
            <person name="Bagwell C.E."/>
            <person name="Bhat S."/>
            <person name="Hawkins G.M."/>
            <person name="Smith B.W."/>
            <person name="Biswas T."/>
            <person name="Hoover T.R."/>
            <person name="Saunders E."/>
            <person name="Han C.S."/>
            <person name="Tsodikov O.V."/>
            <person name="Shimkets L.J."/>
        </authorList>
    </citation>
    <scope>NUCLEOTIDE SEQUENCE [LARGE SCALE GENOMIC DNA]</scope>
    <source>
        <strain evidence="3">ATCC BAA-149 / DSM 14245 / SRS30216</strain>
    </source>
</reference>
<dbReference type="AlphaFoldDB" id="A6WA12"/>
<name>A6WA12_KINRD</name>
<feature type="region of interest" description="Disordered" evidence="1">
    <location>
        <begin position="151"/>
        <end position="182"/>
    </location>
</feature>
<dbReference type="HOGENOM" id="CLU_1480162_0_0_11"/>
<evidence type="ECO:0000313" key="2">
    <source>
        <dbReference type="EMBL" id="ABS03651.1"/>
    </source>
</evidence>
<gene>
    <name evidence="2" type="ordered locus">Krad_2168</name>
</gene>
<proteinExistence type="predicted"/>
<sequence>MSSPSGMRRSTGSMRPAGVAGRASPDRCCTGEPCPRGRRVGAAAPQRRCAGGWRGGVGPPTSSSDRAWVRPARSSNPRQRCDDSSCDGAESGVAHPAVPAATSGDGPRSCAVVTGLSNAGPACVGPCLRTTSPPGSSSVVVPCRPIASASAASASTARVTLPCPGPAATSVADVTSRPPRAG</sequence>
<feature type="region of interest" description="Disordered" evidence="1">
    <location>
        <begin position="1"/>
        <end position="107"/>
    </location>
</feature>
<feature type="compositionally biased region" description="Polar residues" evidence="1">
    <location>
        <begin position="1"/>
        <end position="13"/>
    </location>
</feature>
<accession>A6WA12</accession>
<dbReference type="Proteomes" id="UP000001116">
    <property type="component" value="Chromosome"/>
</dbReference>
<protein>
    <submittedName>
        <fullName evidence="2">Zinc finger protein ZFPM1</fullName>
    </submittedName>
</protein>
<dbReference type="EMBL" id="CP000750">
    <property type="protein sequence ID" value="ABS03651.1"/>
    <property type="molecule type" value="Genomic_DNA"/>
</dbReference>
<evidence type="ECO:0000313" key="3">
    <source>
        <dbReference type="Proteomes" id="UP000001116"/>
    </source>
</evidence>
<evidence type="ECO:0000256" key="1">
    <source>
        <dbReference type="SAM" id="MobiDB-lite"/>
    </source>
</evidence>